<comment type="caution">
    <text evidence="2">The sequence shown here is derived from an EMBL/GenBank/DDBJ whole genome shotgun (WGS) entry which is preliminary data.</text>
</comment>
<dbReference type="AlphaFoldDB" id="A0A318H1Y2"/>
<name>A0A318H1Y2_9BURK</name>
<evidence type="ECO:0000256" key="1">
    <source>
        <dbReference type="SAM" id="SignalP"/>
    </source>
</evidence>
<evidence type="ECO:0000313" key="2">
    <source>
        <dbReference type="EMBL" id="PXW97155.1"/>
    </source>
</evidence>
<protein>
    <submittedName>
        <fullName evidence="2">Putative aminopeptidase</fullName>
    </submittedName>
</protein>
<evidence type="ECO:0000313" key="3">
    <source>
        <dbReference type="Proteomes" id="UP000247811"/>
    </source>
</evidence>
<keyword evidence="2" id="KW-0031">Aminopeptidase</keyword>
<proteinExistence type="predicted"/>
<sequence>MSARSVFRLARRALVAGAMALATLPGGATGPAGPAPVEESWLERVAYLWQSVRGHLDLLARTQDVDELIAAPATPAALRERLQVARGLRRYAVNALGLPDNPAYRRHATLGRRAVVWNVVAAPELSLRLHTWCFPVAGCVGYRGYFDEAQARALAQRLVRQGWEVHVYGVPAYSTLGRLPGRWLADPLLDTFIGLDDAELARLMFHELAHQVVYVADDTMFNESYANAVGALGAQAWLASTGQGEQAEAVRQRDARRVDFEALVGRYRAELEALYASEATPEAKRVAKQQLFEAMRSEHRQMKAQRWAGHAGYDRFFAELGNARLGAMASYVQQQGDFERLFVHCGEHFGRFHAEVARLAALAPGERADALSASRCERP</sequence>
<dbReference type="InterPro" id="IPR014553">
    <property type="entry name" value="Aminopept"/>
</dbReference>
<keyword evidence="2" id="KW-0378">Hydrolase</keyword>
<dbReference type="GO" id="GO:0004177">
    <property type="term" value="F:aminopeptidase activity"/>
    <property type="evidence" value="ECO:0007669"/>
    <property type="project" value="UniProtKB-KW"/>
</dbReference>
<dbReference type="PIRSF" id="PIRSF029285">
    <property type="entry name" value="Aminopept"/>
    <property type="match status" value="1"/>
</dbReference>
<dbReference type="RefSeq" id="WP_245909451.1">
    <property type="nucleotide sequence ID" value="NZ_QJJS01000005.1"/>
</dbReference>
<dbReference type="Pfam" id="PF10023">
    <property type="entry name" value="Aminopep"/>
    <property type="match status" value="1"/>
</dbReference>
<accession>A0A318H1Y2</accession>
<feature type="signal peptide" evidence="1">
    <location>
        <begin position="1"/>
        <end position="28"/>
    </location>
</feature>
<keyword evidence="1" id="KW-0732">Signal</keyword>
<dbReference type="EMBL" id="QJJS01000005">
    <property type="protein sequence ID" value="PXW97155.1"/>
    <property type="molecule type" value="Genomic_DNA"/>
</dbReference>
<dbReference type="Proteomes" id="UP000247811">
    <property type="component" value="Unassembled WGS sequence"/>
</dbReference>
<keyword evidence="3" id="KW-1185">Reference proteome</keyword>
<feature type="chain" id="PRO_5016341201" evidence="1">
    <location>
        <begin position="29"/>
        <end position="379"/>
    </location>
</feature>
<gene>
    <name evidence="2" type="ORF">C7444_105255</name>
</gene>
<keyword evidence="2" id="KW-0645">Protease</keyword>
<reference evidence="2 3" key="1">
    <citation type="submission" date="2018-05" db="EMBL/GenBank/DDBJ databases">
        <title>Genomic Encyclopedia of Type Strains, Phase IV (KMG-IV): sequencing the most valuable type-strain genomes for metagenomic binning, comparative biology and taxonomic classification.</title>
        <authorList>
            <person name="Goeker M."/>
        </authorList>
    </citation>
    <scope>NUCLEOTIDE SEQUENCE [LARGE SCALE GENOMIC DNA]</scope>
    <source>
        <strain evidence="2 3">DSM 566</strain>
    </source>
</reference>
<organism evidence="2 3">
    <name type="scientific">Sphaerotilus hippei</name>
    <dbReference type="NCBI Taxonomy" id="744406"/>
    <lineage>
        <taxon>Bacteria</taxon>
        <taxon>Pseudomonadati</taxon>
        <taxon>Pseudomonadota</taxon>
        <taxon>Betaproteobacteria</taxon>
        <taxon>Burkholderiales</taxon>
        <taxon>Sphaerotilaceae</taxon>
        <taxon>Sphaerotilus</taxon>
    </lineage>
</organism>